<evidence type="ECO:0000256" key="2">
    <source>
        <dbReference type="ARBA" id="ARBA00022679"/>
    </source>
</evidence>
<dbReference type="STRING" id="39029.BSR42_12715"/>
<protein>
    <submittedName>
        <fullName evidence="5">4-hydroxybutyrate CoA-transferase</fullName>
    </submittedName>
</protein>
<feature type="domain" description="Acetyl-CoA hydrolase/transferase N-terminal" evidence="3">
    <location>
        <begin position="4"/>
        <end position="189"/>
    </location>
</feature>
<keyword evidence="2 5" id="KW-0808">Transferase</keyword>
<proteinExistence type="inferred from homology"/>
<reference evidence="5 6" key="1">
    <citation type="submission" date="2015-06" db="EMBL/GenBank/DDBJ databases">
        <title>Draft genome sequence of beer spoilage bacterium Megasphaera cerevisiae type strain 20462.</title>
        <authorList>
            <person name="Kutumbaka K."/>
            <person name="Pasmowitz J."/>
            <person name="Mategko J."/>
            <person name="Reyes D."/>
            <person name="Friedrich A."/>
            <person name="Han S."/>
            <person name="Martens-Habbena W."/>
            <person name="Neal-McKinney J."/>
            <person name="Janagama H.K."/>
            <person name="Nadala C."/>
            <person name="Samadpour M."/>
        </authorList>
    </citation>
    <scope>NUCLEOTIDE SEQUENCE [LARGE SCALE GENOMIC DNA]</scope>
    <source>
        <strain evidence="5 6">DSM 20462</strain>
    </source>
</reference>
<dbReference type="Pfam" id="PF02550">
    <property type="entry name" value="AcetylCoA_hydro"/>
    <property type="match status" value="1"/>
</dbReference>
<evidence type="ECO:0000313" key="5">
    <source>
        <dbReference type="EMBL" id="KMO85834.1"/>
    </source>
</evidence>
<comment type="similarity">
    <text evidence="1">Belongs to the acetyl-CoA hydrolase/transferase family.</text>
</comment>
<dbReference type="InterPro" id="IPR046433">
    <property type="entry name" value="ActCoA_hydro"/>
</dbReference>
<sequence length="434" mass="47919">MLDYQKMYRQKLTTAEKIAEVIQSGFCCACTSALGEPDAIMKALSKRVLQENLKGIEHHMLLASREEPYLDPAFAGKIIHVPWFTSGKARPAVWEGRADFMPNFYYEVPRLWRENVLPDVFYAMVSPMDAHGFFSFGVGAAEGRAQMSRARYVFLEVNRYMPRVLGDNFIHISEVNAICEHHAPLPVMPDSASSEKDKAIGRLIAEHIPDGATLQLGIGGIPNAVGEYLISKKHLGIHSELFCDSFVKLIEAGAVDNSRKHINRGKSVATFAIGSQALFDYVDDNPGVEFYPVDYINDPRIIAQNDTMISVNSCVEVDLIGQVCSESIGYKNISGTGGQVDFIRGANWSRGGRSFICTYSTAKQDTISKIRPILAEGAHVTTSKGDVDCIVTEYGVAELRGKTASQRARALIAVAHPKFREELMEAAKDMNIMV</sequence>
<dbReference type="InterPro" id="IPR003702">
    <property type="entry name" value="ActCoA_hydro_N"/>
</dbReference>
<dbReference type="InterPro" id="IPR038460">
    <property type="entry name" value="AcetylCoA_hyd_C_sf"/>
</dbReference>
<dbReference type="Gene3D" id="3.30.750.70">
    <property type="entry name" value="4-hydroxybutyrate coenzyme like domains"/>
    <property type="match status" value="1"/>
</dbReference>
<dbReference type="Gene3D" id="3.40.1080.20">
    <property type="entry name" value="Acetyl-CoA hydrolase/transferase C-terminal domain"/>
    <property type="match status" value="1"/>
</dbReference>
<comment type="caution">
    <text evidence="5">The sequence shown here is derived from an EMBL/GenBank/DDBJ whole genome shotgun (WGS) entry which is preliminary data.</text>
</comment>
<evidence type="ECO:0000256" key="1">
    <source>
        <dbReference type="ARBA" id="ARBA00009632"/>
    </source>
</evidence>
<dbReference type="InParanoid" id="A0A0J6WTI1"/>
<dbReference type="InterPro" id="IPR037171">
    <property type="entry name" value="NagB/RpiA_transferase-like"/>
</dbReference>
<dbReference type="GO" id="GO:0008775">
    <property type="term" value="F:acetate CoA-transferase activity"/>
    <property type="evidence" value="ECO:0007669"/>
    <property type="project" value="InterPro"/>
</dbReference>
<keyword evidence="6" id="KW-1185">Reference proteome</keyword>
<name>A0A0J6WTI1_9FIRM</name>
<accession>A0A0J6WTI1</accession>
<dbReference type="AlphaFoldDB" id="A0A0J6WTI1"/>
<dbReference type="InterPro" id="IPR026888">
    <property type="entry name" value="AcetylCoA_hyd_C"/>
</dbReference>
<dbReference type="PANTHER" id="PTHR21432">
    <property type="entry name" value="ACETYL-COA HYDROLASE-RELATED"/>
    <property type="match status" value="1"/>
</dbReference>
<dbReference type="Gene3D" id="3.40.1080.10">
    <property type="entry name" value="Glutaconate Coenzyme A-transferase"/>
    <property type="match status" value="1"/>
</dbReference>
<evidence type="ECO:0000313" key="6">
    <source>
        <dbReference type="Proteomes" id="UP000036503"/>
    </source>
</evidence>
<dbReference type="GO" id="GO:0006083">
    <property type="term" value="P:acetate metabolic process"/>
    <property type="evidence" value="ECO:0007669"/>
    <property type="project" value="InterPro"/>
</dbReference>
<dbReference type="Pfam" id="PF13336">
    <property type="entry name" value="AcetylCoA_hyd_C"/>
    <property type="match status" value="1"/>
</dbReference>
<dbReference type="PATRIC" id="fig|1122219.3.peg.2245"/>
<dbReference type="OrthoDB" id="9801795at2"/>
<feature type="domain" description="Acetyl-CoA hydrolase/transferase C-terminal" evidence="4">
    <location>
        <begin position="274"/>
        <end position="427"/>
    </location>
</feature>
<evidence type="ECO:0000259" key="4">
    <source>
        <dbReference type="Pfam" id="PF13336"/>
    </source>
</evidence>
<organism evidence="5 6">
    <name type="scientific">Megasphaera cerevisiae DSM 20462</name>
    <dbReference type="NCBI Taxonomy" id="1122219"/>
    <lineage>
        <taxon>Bacteria</taxon>
        <taxon>Bacillati</taxon>
        <taxon>Bacillota</taxon>
        <taxon>Negativicutes</taxon>
        <taxon>Veillonellales</taxon>
        <taxon>Veillonellaceae</taxon>
        <taxon>Megasphaera</taxon>
    </lineage>
</organism>
<dbReference type="SUPFAM" id="SSF100950">
    <property type="entry name" value="NagB/RpiA/CoA transferase-like"/>
    <property type="match status" value="2"/>
</dbReference>
<gene>
    <name evidence="5" type="ORF">AB840_11450</name>
</gene>
<dbReference type="Proteomes" id="UP000036503">
    <property type="component" value="Unassembled WGS sequence"/>
</dbReference>
<dbReference type="PANTHER" id="PTHR21432:SF20">
    <property type="entry name" value="ACETYL-COA HYDROLASE"/>
    <property type="match status" value="1"/>
</dbReference>
<evidence type="ECO:0000259" key="3">
    <source>
        <dbReference type="Pfam" id="PF02550"/>
    </source>
</evidence>
<dbReference type="EMBL" id="LEKT01000044">
    <property type="protein sequence ID" value="KMO85834.1"/>
    <property type="molecule type" value="Genomic_DNA"/>
</dbReference>
<dbReference type="RefSeq" id="WP_048514985.1">
    <property type="nucleotide sequence ID" value="NZ_FUXD01000037.1"/>
</dbReference>